<proteinExistence type="predicted"/>
<dbReference type="GO" id="GO:0003700">
    <property type="term" value="F:DNA-binding transcription factor activity"/>
    <property type="evidence" value="ECO:0007669"/>
    <property type="project" value="TreeGrafter"/>
</dbReference>
<feature type="DNA-binding region" description="H-T-H motif" evidence="4">
    <location>
        <begin position="32"/>
        <end position="51"/>
    </location>
</feature>
<organism evidence="6 7">
    <name type="scientific">Desulfovibrio psychrotolerans</name>
    <dbReference type="NCBI Taxonomy" id="415242"/>
    <lineage>
        <taxon>Bacteria</taxon>
        <taxon>Pseudomonadati</taxon>
        <taxon>Thermodesulfobacteriota</taxon>
        <taxon>Desulfovibrionia</taxon>
        <taxon>Desulfovibrionales</taxon>
        <taxon>Desulfovibrionaceae</taxon>
        <taxon>Desulfovibrio</taxon>
    </lineage>
</organism>
<dbReference type="SUPFAM" id="SSF48498">
    <property type="entry name" value="Tetracyclin repressor-like, C-terminal domain"/>
    <property type="match status" value="1"/>
</dbReference>
<dbReference type="Proteomes" id="UP000503820">
    <property type="component" value="Unassembled WGS sequence"/>
</dbReference>
<dbReference type="PROSITE" id="PS50977">
    <property type="entry name" value="HTH_TETR_2"/>
    <property type="match status" value="1"/>
</dbReference>
<evidence type="ECO:0000313" key="6">
    <source>
        <dbReference type="EMBL" id="GFM35678.1"/>
    </source>
</evidence>
<dbReference type="Pfam" id="PF00440">
    <property type="entry name" value="TetR_N"/>
    <property type="match status" value="1"/>
</dbReference>
<evidence type="ECO:0000259" key="5">
    <source>
        <dbReference type="PROSITE" id="PS50977"/>
    </source>
</evidence>
<comment type="caution">
    <text evidence="6">The sequence shown here is derived from an EMBL/GenBank/DDBJ whole genome shotgun (WGS) entry which is preliminary data.</text>
</comment>
<dbReference type="Gene3D" id="1.10.357.10">
    <property type="entry name" value="Tetracycline Repressor, domain 2"/>
    <property type="match status" value="1"/>
</dbReference>
<protein>
    <submittedName>
        <fullName evidence="6">TetR family transcriptional regulator</fullName>
    </submittedName>
</protein>
<dbReference type="Gene3D" id="1.10.10.60">
    <property type="entry name" value="Homeodomain-like"/>
    <property type="match status" value="1"/>
</dbReference>
<dbReference type="PANTHER" id="PTHR30055">
    <property type="entry name" value="HTH-TYPE TRANSCRIPTIONAL REGULATOR RUTR"/>
    <property type="match status" value="1"/>
</dbReference>
<dbReference type="PANTHER" id="PTHR30055:SF234">
    <property type="entry name" value="HTH-TYPE TRANSCRIPTIONAL REGULATOR BETI"/>
    <property type="match status" value="1"/>
</dbReference>
<reference evidence="6 7" key="1">
    <citation type="submission" date="2020-05" db="EMBL/GenBank/DDBJ databases">
        <title>Draft genome sequence of Desulfovibrio psychrotolerans JS1T.</title>
        <authorList>
            <person name="Ueno A."/>
            <person name="Tamazawa S."/>
            <person name="Tamamura S."/>
            <person name="Murakami T."/>
            <person name="Kiyama T."/>
            <person name="Inomata H."/>
            <person name="Amano Y."/>
            <person name="Miyakawa K."/>
            <person name="Tamaki H."/>
            <person name="Naganuma T."/>
            <person name="Kaneko K."/>
        </authorList>
    </citation>
    <scope>NUCLEOTIDE SEQUENCE [LARGE SCALE GENOMIC DNA]</scope>
    <source>
        <strain evidence="6 7">JS1</strain>
    </source>
</reference>
<dbReference type="AlphaFoldDB" id="A0A7J0BPX4"/>
<dbReference type="InterPro" id="IPR001647">
    <property type="entry name" value="HTH_TetR"/>
</dbReference>
<dbReference type="SUPFAM" id="SSF46689">
    <property type="entry name" value="Homeodomain-like"/>
    <property type="match status" value="1"/>
</dbReference>
<keyword evidence="7" id="KW-1185">Reference proteome</keyword>
<evidence type="ECO:0000256" key="4">
    <source>
        <dbReference type="PROSITE-ProRule" id="PRU00335"/>
    </source>
</evidence>
<dbReference type="InterPro" id="IPR009057">
    <property type="entry name" value="Homeodomain-like_sf"/>
</dbReference>
<sequence>MKRRHLKTEERREQIAAAVVDILRTGGLGGLTAEAVARAVGMVPSALYRHFPGKMAMLEAGMELLAGRILERVDACMADTGGAPDDMPAGEAGNVPECCGRHLDALYRILQTMTRMLHDMQVVPRILFSDETMAGHAEYKETVLRMQRMLLGRVRDLLAAGQAEGCVRADIAADKLAVAYMGMFVPVAVLYHSSGGAIDMQAHIHANWKFFLAGIAPCGN</sequence>
<dbReference type="RefSeq" id="WP_174408369.1">
    <property type="nucleotide sequence ID" value="NZ_BLVP01000001.1"/>
</dbReference>
<evidence type="ECO:0000256" key="1">
    <source>
        <dbReference type="ARBA" id="ARBA00023015"/>
    </source>
</evidence>
<keyword evidence="1" id="KW-0805">Transcription regulation</keyword>
<evidence type="ECO:0000256" key="2">
    <source>
        <dbReference type="ARBA" id="ARBA00023125"/>
    </source>
</evidence>
<dbReference type="InterPro" id="IPR036271">
    <property type="entry name" value="Tet_transcr_reg_TetR-rel_C_sf"/>
</dbReference>
<dbReference type="EMBL" id="BLVP01000001">
    <property type="protein sequence ID" value="GFM35678.1"/>
    <property type="molecule type" value="Genomic_DNA"/>
</dbReference>
<accession>A0A7J0BPX4</accession>
<feature type="domain" description="HTH tetR-type" evidence="5">
    <location>
        <begin position="9"/>
        <end position="69"/>
    </location>
</feature>
<dbReference type="GO" id="GO:0000976">
    <property type="term" value="F:transcription cis-regulatory region binding"/>
    <property type="evidence" value="ECO:0007669"/>
    <property type="project" value="TreeGrafter"/>
</dbReference>
<keyword evidence="3" id="KW-0804">Transcription</keyword>
<keyword evidence="2 4" id="KW-0238">DNA-binding</keyword>
<dbReference type="InterPro" id="IPR050109">
    <property type="entry name" value="HTH-type_TetR-like_transc_reg"/>
</dbReference>
<evidence type="ECO:0000256" key="3">
    <source>
        <dbReference type="ARBA" id="ARBA00023163"/>
    </source>
</evidence>
<gene>
    <name evidence="6" type="ORF">DSM19430T_03620</name>
</gene>
<evidence type="ECO:0000313" key="7">
    <source>
        <dbReference type="Proteomes" id="UP000503820"/>
    </source>
</evidence>
<name>A0A7J0BPX4_9BACT</name>